<keyword evidence="1" id="KW-1133">Transmembrane helix</keyword>
<dbReference type="Proteomes" id="UP000324632">
    <property type="component" value="Chromosome 24"/>
</dbReference>
<reference evidence="2 3" key="1">
    <citation type="journal article" date="2019" name="Mol. Ecol. Resour.">
        <title>Chromosome-level genome assembly of Triplophysa tibetana, a fish adapted to the harsh high-altitude environment of the Tibetan Plateau.</title>
        <authorList>
            <person name="Yang X."/>
            <person name="Liu H."/>
            <person name="Ma Z."/>
            <person name="Zou Y."/>
            <person name="Zou M."/>
            <person name="Mao Y."/>
            <person name="Li X."/>
            <person name="Wang H."/>
            <person name="Chen T."/>
            <person name="Wang W."/>
            <person name="Yang R."/>
        </authorList>
    </citation>
    <scope>NUCLEOTIDE SEQUENCE [LARGE SCALE GENOMIC DNA]</scope>
    <source>
        <strain evidence="2">TTIB1903HZAU</strain>
        <tissue evidence="2">Muscle</tissue>
    </source>
</reference>
<organism evidence="2 3">
    <name type="scientific">Triplophysa tibetana</name>
    <dbReference type="NCBI Taxonomy" id="1572043"/>
    <lineage>
        <taxon>Eukaryota</taxon>
        <taxon>Metazoa</taxon>
        <taxon>Chordata</taxon>
        <taxon>Craniata</taxon>
        <taxon>Vertebrata</taxon>
        <taxon>Euteleostomi</taxon>
        <taxon>Actinopterygii</taxon>
        <taxon>Neopterygii</taxon>
        <taxon>Teleostei</taxon>
        <taxon>Ostariophysi</taxon>
        <taxon>Cypriniformes</taxon>
        <taxon>Nemacheilidae</taxon>
        <taxon>Triplophysa</taxon>
    </lineage>
</organism>
<keyword evidence="1" id="KW-0812">Transmembrane</keyword>
<name>A0A5A9N178_9TELE</name>
<keyword evidence="3" id="KW-1185">Reference proteome</keyword>
<keyword evidence="1" id="KW-0472">Membrane</keyword>
<evidence type="ECO:0000313" key="2">
    <source>
        <dbReference type="EMBL" id="KAA0702706.1"/>
    </source>
</evidence>
<dbReference type="AlphaFoldDB" id="A0A5A9N178"/>
<sequence>MLSESPRRRVASCCRRVRAARTKGVRQWLPEAVALGKRKCTVRPPSKPRWNGDLCCPAPGSRWGGCRPTGAGGVAAIRQRPKPASVPRWILGGLDIMMIVLAVLQLCVTISFCVLTLNALCKKSGAAKSVEDPQLYKPLLEDAAANPAC</sequence>
<accession>A0A5A9N178</accession>
<feature type="transmembrane region" description="Helical" evidence="1">
    <location>
        <begin position="96"/>
        <end position="120"/>
    </location>
</feature>
<protein>
    <submittedName>
        <fullName evidence="2">Uncharacterized protein</fullName>
    </submittedName>
</protein>
<evidence type="ECO:0000256" key="1">
    <source>
        <dbReference type="SAM" id="Phobius"/>
    </source>
</evidence>
<gene>
    <name evidence="2" type="ORF">E1301_Tti011208</name>
</gene>
<dbReference type="EMBL" id="SOYY01000024">
    <property type="protein sequence ID" value="KAA0702706.1"/>
    <property type="molecule type" value="Genomic_DNA"/>
</dbReference>
<comment type="caution">
    <text evidence="2">The sequence shown here is derived from an EMBL/GenBank/DDBJ whole genome shotgun (WGS) entry which is preliminary data.</text>
</comment>
<evidence type="ECO:0000313" key="3">
    <source>
        <dbReference type="Proteomes" id="UP000324632"/>
    </source>
</evidence>
<proteinExistence type="predicted"/>